<sequence>MSALASFLRSQLESRGWTQSELARRCGLSRQHVSRLLTRQSVIVRRRLPSDETFAKLADGLGIPEVMLRQSISFPEKRSADFVRRKVTG</sequence>
<protein>
    <submittedName>
        <fullName evidence="2">Helix-turn-helix transcriptional regulator</fullName>
    </submittedName>
</protein>
<reference evidence="2 3" key="1">
    <citation type="submission" date="2019-06" db="EMBL/GenBank/DDBJ databases">
        <title>Whole geneome sequnce of Mycobacteroides chelonae M77 isolated from bovine milk from Meghalaya, India.</title>
        <authorList>
            <person name="Vise E."/>
            <person name="Das S."/>
            <person name="Garg A."/>
            <person name="Ghatak S."/>
            <person name="Shakuntala I."/>
            <person name="Milton A.A.P."/>
            <person name="Karam A."/>
            <person name="Sanjukta R."/>
            <person name="Puro K."/>
            <person name="Sen A."/>
        </authorList>
    </citation>
    <scope>NUCLEOTIDE SEQUENCE [LARGE SCALE GENOMIC DNA]</scope>
    <source>
        <strain evidence="2 3">M77</strain>
    </source>
</reference>
<accession>A0AB73U874</accession>
<dbReference type="PROSITE" id="PS50943">
    <property type="entry name" value="HTH_CROC1"/>
    <property type="match status" value="1"/>
</dbReference>
<dbReference type="CDD" id="cd00093">
    <property type="entry name" value="HTH_XRE"/>
    <property type="match status" value="1"/>
</dbReference>
<dbReference type="InterPro" id="IPR001387">
    <property type="entry name" value="Cro/C1-type_HTH"/>
</dbReference>
<dbReference type="SMART" id="SM00530">
    <property type="entry name" value="HTH_XRE"/>
    <property type="match status" value="1"/>
</dbReference>
<dbReference type="EMBL" id="CP041150">
    <property type="protein sequence ID" value="QDF73206.1"/>
    <property type="molecule type" value="Genomic_DNA"/>
</dbReference>
<dbReference type="Gene3D" id="1.10.260.40">
    <property type="entry name" value="lambda repressor-like DNA-binding domains"/>
    <property type="match status" value="1"/>
</dbReference>
<name>A0AB73U874_MYCCH</name>
<dbReference type="SUPFAM" id="SSF47413">
    <property type="entry name" value="lambda repressor-like DNA-binding domains"/>
    <property type="match status" value="1"/>
</dbReference>
<dbReference type="GO" id="GO:0003677">
    <property type="term" value="F:DNA binding"/>
    <property type="evidence" value="ECO:0007669"/>
    <property type="project" value="InterPro"/>
</dbReference>
<gene>
    <name evidence="2" type="ORF">FJK96_00370</name>
</gene>
<dbReference type="Proteomes" id="UP000317728">
    <property type="component" value="Chromosome"/>
</dbReference>
<feature type="domain" description="HTH cro/C1-type" evidence="1">
    <location>
        <begin position="8"/>
        <end position="68"/>
    </location>
</feature>
<evidence type="ECO:0000313" key="2">
    <source>
        <dbReference type="EMBL" id="QDF73206.1"/>
    </source>
</evidence>
<dbReference type="InterPro" id="IPR010982">
    <property type="entry name" value="Lambda_DNA-bd_dom_sf"/>
</dbReference>
<evidence type="ECO:0000259" key="1">
    <source>
        <dbReference type="PROSITE" id="PS50943"/>
    </source>
</evidence>
<dbReference type="AlphaFoldDB" id="A0AB73U874"/>
<dbReference type="Pfam" id="PF01381">
    <property type="entry name" value="HTH_3"/>
    <property type="match status" value="1"/>
</dbReference>
<organism evidence="2 3">
    <name type="scientific">Mycobacteroides chelonae</name>
    <name type="common">Mycobacterium chelonae</name>
    <dbReference type="NCBI Taxonomy" id="1774"/>
    <lineage>
        <taxon>Bacteria</taxon>
        <taxon>Bacillati</taxon>
        <taxon>Actinomycetota</taxon>
        <taxon>Actinomycetes</taxon>
        <taxon>Mycobacteriales</taxon>
        <taxon>Mycobacteriaceae</taxon>
        <taxon>Mycobacteroides</taxon>
    </lineage>
</organism>
<proteinExistence type="predicted"/>
<evidence type="ECO:0000313" key="3">
    <source>
        <dbReference type="Proteomes" id="UP000317728"/>
    </source>
</evidence>